<protein>
    <submittedName>
        <fullName evidence="1">Uncharacterized protein</fullName>
    </submittedName>
</protein>
<keyword evidence="2" id="KW-1185">Reference proteome</keyword>
<name>A0A9P6Y4N2_9FUNG</name>
<dbReference type="Proteomes" id="UP000740926">
    <property type="component" value="Unassembled WGS sequence"/>
</dbReference>
<organism evidence="1 2">
    <name type="scientific">Rhizopus delemar</name>
    <dbReference type="NCBI Taxonomy" id="936053"/>
    <lineage>
        <taxon>Eukaryota</taxon>
        <taxon>Fungi</taxon>
        <taxon>Fungi incertae sedis</taxon>
        <taxon>Mucoromycota</taxon>
        <taxon>Mucoromycotina</taxon>
        <taxon>Mucoromycetes</taxon>
        <taxon>Mucorales</taxon>
        <taxon>Mucorineae</taxon>
        <taxon>Rhizopodaceae</taxon>
        <taxon>Rhizopus</taxon>
    </lineage>
</organism>
<comment type="caution">
    <text evidence="1">The sequence shown here is derived from an EMBL/GenBank/DDBJ whole genome shotgun (WGS) entry which is preliminary data.</text>
</comment>
<reference evidence="1 2" key="1">
    <citation type="journal article" date="2020" name="Microb. Genom.">
        <title>Genetic diversity of clinical and environmental Mucorales isolates obtained from an investigation of mucormycosis cases among solid organ transplant recipients.</title>
        <authorList>
            <person name="Nguyen M.H."/>
            <person name="Kaul D."/>
            <person name="Muto C."/>
            <person name="Cheng S.J."/>
            <person name="Richter R.A."/>
            <person name="Bruno V.M."/>
            <person name="Liu G."/>
            <person name="Beyhan S."/>
            <person name="Sundermann A.J."/>
            <person name="Mounaud S."/>
            <person name="Pasculle A.W."/>
            <person name="Nierman W.C."/>
            <person name="Driscoll E."/>
            <person name="Cumbie R."/>
            <person name="Clancy C.J."/>
            <person name="Dupont C.L."/>
        </authorList>
    </citation>
    <scope>NUCLEOTIDE SEQUENCE [LARGE SCALE GENOMIC DNA]</scope>
    <source>
        <strain evidence="1 2">GL24</strain>
    </source>
</reference>
<sequence>MLPCPCVTTPALAGGATPSTPSTCWPPGVSSWMLPPKLLRRPAPPYIGRDGAAPAQVATETRAANVVVLAPARLQFSEKQLARVDAALGRRQRRQRGARAFLATCVAVVLAQPVDQIGAAILLEVGCQIPPDLAGIRIAQRLLARQFGRRPDVIARVAEFGGKPSA</sequence>
<dbReference type="EMBL" id="JAANIU010007025">
    <property type="protein sequence ID" value="KAG1539346.1"/>
    <property type="molecule type" value="Genomic_DNA"/>
</dbReference>
<proteinExistence type="predicted"/>
<dbReference type="AlphaFoldDB" id="A0A9P6Y4N2"/>
<accession>A0A9P6Y4N2</accession>
<evidence type="ECO:0000313" key="2">
    <source>
        <dbReference type="Proteomes" id="UP000740926"/>
    </source>
</evidence>
<gene>
    <name evidence="1" type="ORF">G6F50_014525</name>
</gene>
<evidence type="ECO:0000313" key="1">
    <source>
        <dbReference type="EMBL" id="KAG1539346.1"/>
    </source>
</evidence>